<feature type="region of interest" description="Disordered" evidence="3">
    <location>
        <begin position="115"/>
        <end position="156"/>
    </location>
</feature>
<evidence type="ECO:0000313" key="5">
    <source>
        <dbReference type="Proteomes" id="UP001500213"/>
    </source>
</evidence>
<dbReference type="InterPro" id="IPR000424">
    <property type="entry name" value="Primosome_PriB/ssb"/>
</dbReference>
<dbReference type="InterPro" id="IPR012340">
    <property type="entry name" value="NA-bd_OB-fold"/>
</dbReference>
<evidence type="ECO:0000256" key="1">
    <source>
        <dbReference type="ARBA" id="ARBA00023125"/>
    </source>
</evidence>
<keyword evidence="1 2" id="KW-0238">DNA-binding</keyword>
<evidence type="ECO:0008006" key="6">
    <source>
        <dbReference type="Google" id="ProtNLM"/>
    </source>
</evidence>
<dbReference type="Pfam" id="PF00436">
    <property type="entry name" value="SSB"/>
    <property type="match status" value="1"/>
</dbReference>
<dbReference type="SUPFAM" id="SSF50249">
    <property type="entry name" value="Nucleic acid-binding proteins"/>
    <property type="match status" value="1"/>
</dbReference>
<proteinExistence type="predicted"/>
<reference evidence="5" key="1">
    <citation type="journal article" date="2019" name="Int. J. Syst. Evol. Microbiol.">
        <title>The Global Catalogue of Microorganisms (GCM) 10K type strain sequencing project: providing services to taxonomists for standard genome sequencing and annotation.</title>
        <authorList>
            <consortium name="The Broad Institute Genomics Platform"/>
            <consortium name="The Broad Institute Genome Sequencing Center for Infectious Disease"/>
            <person name="Wu L."/>
            <person name="Ma J."/>
        </authorList>
    </citation>
    <scope>NUCLEOTIDE SEQUENCE [LARGE SCALE GENOMIC DNA]</scope>
    <source>
        <strain evidence="5">JCM 17593</strain>
    </source>
</reference>
<dbReference type="Proteomes" id="UP001500213">
    <property type="component" value="Unassembled WGS sequence"/>
</dbReference>
<organism evidence="4 5">
    <name type="scientific">Gryllotalpicola kribbensis</name>
    <dbReference type="NCBI Taxonomy" id="993084"/>
    <lineage>
        <taxon>Bacteria</taxon>
        <taxon>Bacillati</taxon>
        <taxon>Actinomycetota</taxon>
        <taxon>Actinomycetes</taxon>
        <taxon>Micrococcales</taxon>
        <taxon>Microbacteriaceae</taxon>
        <taxon>Gryllotalpicola</taxon>
    </lineage>
</organism>
<sequence length="192" mass="19807">MSSSITVRGFAATQPKFVIVNGLSISSFRLGSSERRFNRTTGGWENGPTSWFSVSCFRELATNAFASINKGDPIIVTGRLKVSEWSAGDKSGLDVEIEADGIGHDFRWGRALGFAKNNGKPSGGKDDGGQPVEDDQTPPDEASGDAPWGAPGMSIGAASVADAGEPTALGLAELGAEAGDASDEALATTPPF</sequence>
<accession>A0ABP8AWK8</accession>
<evidence type="ECO:0000256" key="3">
    <source>
        <dbReference type="SAM" id="MobiDB-lite"/>
    </source>
</evidence>
<evidence type="ECO:0000256" key="2">
    <source>
        <dbReference type="PROSITE-ProRule" id="PRU00252"/>
    </source>
</evidence>
<name>A0ABP8AWK8_9MICO</name>
<dbReference type="RefSeq" id="WP_344777299.1">
    <property type="nucleotide sequence ID" value="NZ_BAABBX010000016.1"/>
</dbReference>
<dbReference type="PROSITE" id="PS50935">
    <property type="entry name" value="SSB"/>
    <property type="match status" value="1"/>
</dbReference>
<protein>
    <recommendedName>
        <fullName evidence="6">Single-stranded DNA-binding protein</fullName>
    </recommendedName>
</protein>
<dbReference type="EMBL" id="BAABBX010000016">
    <property type="protein sequence ID" value="GAA4192336.1"/>
    <property type="molecule type" value="Genomic_DNA"/>
</dbReference>
<keyword evidence="5" id="KW-1185">Reference proteome</keyword>
<dbReference type="CDD" id="cd04496">
    <property type="entry name" value="SSB_OBF"/>
    <property type="match status" value="1"/>
</dbReference>
<dbReference type="Gene3D" id="2.40.50.140">
    <property type="entry name" value="Nucleic acid-binding proteins"/>
    <property type="match status" value="1"/>
</dbReference>
<evidence type="ECO:0000313" key="4">
    <source>
        <dbReference type="EMBL" id="GAA4192336.1"/>
    </source>
</evidence>
<gene>
    <name evidence="4" type="ORF">GCM10022288_24390</name>
</gene>
<comment type="caution">
    <text evidence="4">The sequence shown here is derived from an EMBL/GenBank/DDBJ whole genome shotgun (WGS) entry which is preliminary data.</text>
</comment>